<name>A0A381QQZ3_9ZZZZ</name>
<dbReference type="InterPro" id="IPR043129">
    <property type="entry name" value="ATPase_NBD"/>
</dbReference>
<organism evidence="2">
    <name type="scientific">marine metagenome</name>
    <dbReference type="NCBI Taxonomy" id="408172"/>
    <lineage>
        <taxon>unclassified sequences</taxon>
        <taxon>metagenomes</taxon>
        <taxon>ecological metagenomes</taxon>
    </lineage>
</organism>
<dbReference type="EMBL" id="UINC01001483">
    <property type="protein sequence ID" value="SUZ81812.1"/>
    <property type="molecule type" value="Genomic_DNA"/>
</dbReference>
<dbReference type="GO" id="GO:0002949">
    <property type="term" value="P:tRNA threonylcarbamoyladenosine modification"/>
    <property type="evidence" value="ECO:0007669"/>
    <property type="project" value="InterPro"/>
</dbReference>
<dbReference type="InterPro" id="IPR022496">
    <property type="entry name" value="T6A_TsaB"/>
</dbReference>
<sequence length="257" mass="28160">VYTRHFPRIPLDLAQGGFFFKQSQNYKAAMPTLLAIDTCSAKCKVALWKEGSVLLREGRESQKAAQNVLPLIDDLLRGESVLLDQLDALAVVTGPGSFTGVRIGIATAQGLSLSSSIPVVPISSLAILANAASRNFDGDLYLTCIKARDNEVYFAAYQHIDDDVKLVGRELVNNPEAITLEGLVKESARGYIGIGDGWVYREKLEKSLGLKLANCTNNNAASMEDFCRLAAVRFLKGDVFKEENVLPNYVKEHMIYS</sequence>
<dbReference type="Gene3D" id="3.30.420.40">
    <property type="match status" value="2"/>
</dbReference>
<dbReference type="GO" id="GO:0005829">
    <property type="term" value="C:cytosol"/>
    <property type="evidence" value="ECO:0007669"/>
    <property type="project" value="TreeGrafter"/>
</dbReference>
<dbReference type="PANTHER" id="PTHR11735">
    <property type="entry name" value="TRNA N6-ADENOSINE THREONYLCARBAMOYLTRANSFERASE"/>
    <property type="match status" value="1"/>
</dbReference>
<feature type="domain" description="Gcp-like" evidence="1">
    <location>
        <begin position="62"/>
        <end position="179"/>
    </location>
</feature>
<proteinExistence type="predicted"/>
<dbReference type="NCBIfam" id="TIGR03725">
    <property type="entry name" value="T6A_YeaZ"/>
    <property type="match status" value="1"/>
</dbReference>
<protein>
    <recommendedName>
        <fullName evidence="1">Gcp-like domain-containing protein</fullName>
    </recommendedName>
</protein>
<dbReference type="InterPro" id="IPR000905">
    <property type="entry name" value="Gcp-like_dom"/>
</dbReference>
<dbReference type="Pfam" id="PF00814">
    <property type="entry name" value="TsaD"/>
    <property type="match status" value="1"/>
</dbReference>
<accession>A0A381QQZ3</accession>
<dbReference type="CDD" id="cd24032">
    <property type="entry name" value="ASKHA_NBD_TsaB"/>
    <property type="match status" value="1"/>
</dbReference>
<reference evidence="2" key="1">
    <citation type="submission" date="2018-05" db="EMBL/GenBank/DDBJ databases">
        <authorList>
            <person name="Lanie J.A."/>
            <person name="Ng W.-L."/>
            <person name="Kazmierczak K.M."/>
            <person name="Andrzejewski T.M."/>
            <person name="Davidsen T.M."/>
            <person name="Wayne K.J."/>
            <person name="Tettelin H."/>
            <person name="Glass J.I."/>
            <person name="Rusch D."/>
            <person name="Podicherti R."/>
            <person name="Tsui H.-C.T."/>
            <person name="Winkler M.E."/>
        </authorList>
    </citation>
    <scope>NUCLEOTIDE SEQUENCE</scope>
</reference>
<evidence type="ECO:0000313" key="2">
    <source>
        <dbReference type="EMBL" id="SUZ81812.1"/>
    </source>
</evidence>
<dbReference type="SUPFAM" id="SSF53067">
    <property type="entry name" value="Actin-like ATPase domain"/>
    <property type="match status" value="2"/>
</dbReference>
<gene>
    <name evidence="2" type="ORF">METZ01_LOCUS34666</name>
</gene>
<evidence type="ECO:0000259" key="1">
    <source>
        <dbReference type="Pfam" id="PF00814"/>
    </source>
</evidence>
<dbReference type="AlphaFoldDB" id="A0A381QQZ3"/>
<feature type="non-terminal residue" evidence="2">
    <location>
        <position position="1"/>
    </location>
</feature>
<dbReference type="PANTHER" id="PTHR11735:SF11">
    <property type="entry name" value="TRNA THREONYLCARBAMOYLADENOSINE BIOSYNTHESIS PROTEIN TSAB"/>
    <property type="match status" value="1"/>
</dbReference>